<comment type="caution">
    <text evidence="1">The sequence shown here is derived from an EMBL/GenBank/DDBJ whole genome shotgun (WGS) entry which is preliminary data.</text>
</comment>
<gene>
    <name evidence="1" type="ORF">DC3_24680</name>
</gene>
<sequence length="104" mass="11623">MSESSLPKQSSRDFVLVVTREGRIKTLRIRDITHLSPGHTRDTTTVFLTGETSHLEGLAVTIQEPCRVFQTRCECLLGALQRADCQGINEFFAPRPVLPEQQVG</sequence>
<organism evidence="1 2">
    <name type="scientific">Deinococcus cellulosilyticus (strain DSM 18568 / NBRC 106333 / KACC 11606 / 5516J-15)</name>
    <dbReference type="NCBI Taxonomy" id="1223518"/>
    <lineage>
        <taxon>Bacteria</taxon>
        <taxon>Thermotogati</taxon>
        <taxon>Deinococcota</taxon>
        <taxon>Deinococci</taxon>
        <taxon>Deinococcales</taxon>
        <taxon>Deinococcaceae</taxon>
        <taxon>Deinococcus</taxon>
    </lineage>
</organism>
<name>A0A511N1V5_DEIC1</name>
<accession>A0A511N1V5</accession>
<keyword evidence="2" id="KW-1185">Reference proteome</keyword>
<dbReference type="AlphaFoldDB" id="A0A511N1V5"/>
<dbReference type="EMBL" id="BJXB01000010">
    <property type="protein sequence ID" value="GEM46833.1"/>
    <property type="molecule type" value="Genomic_DNA"/>
</dbReference>
<reference evidence="1 2" key="1">
    <citation type="submission" date="2019-07" db="EMBL/GenBank/DDBJ databases">
        <title>Whole genome shotgun sequence of Deinococcus cellulosilyticus NBRC 106333.</title>
        <authorList>
            <person name="Hosoyama A."/>
            <person name="Uohara A."/>
            <person name="Ohji S."/>
            <person name="Ichikawa N."/>
        </authorList>
    </citation>
    <scope>NUCLEOTIDE SEQUENCE [LARGE SCALE GENOMIC DNA]</scope>
    <source>
        <strain evidence="1 2">NBRC 106333</strain>
    </source>
</reference>
<dbReference type="OrthoDB" id="77285at2"/>
<proteinExistence type="predicted"/>
<dbReference type="Proteomes" id="UP000321306">
    <property type="component" value="Unassembled WGS sequence"/>
</dbReference>
<dbReference type="RefSeq" id="WP_146884632.1">
    <property type="nucleotide sequence ID" value="NZ_BJXB01000010.1"/>
</dbReference>
<evidence type="ECO:0000313" key="1">
    <source>
        <dbReference type="EMBL" id="GEM46833.1"/>
    </source>
</evidence>
<evidence type="ECO:0000313" key="2">
    <source>
        <dbReference type="Proteomes" id="UP000321306"/>
    </source>
</evidence>
<protein>
    <submittedName>
        <fullName evidence="1">Uncharacterized protein</fullName>
    </submittedName>
</protein>